<dbReference type="GeneID" id="54584246"/>
<evidence type="ECO:0000259" key="3">
    <source>
        <dbReference type="Pfam" id="PF01370"/>
    </source>
</evidence>
<dbReference type="Pfam" id="PF01370">
    <property type="entry name" value="Epimerase"/>
    <property type="match status" value="1"/>
</dbReference>
<dbReference type="InterPro" id="IPR050425">
    <property type="entry name" value="NAD(P)_dehydrat-like"/>
</dbReference>
<proteinExistence type="inferred from homology"/>
<evidence type="ECO:0000256" key="1">
    <source>
        <dbReference type="ARBA" id="ARBA00023002"/>
    </source>
</evidence>
<keyword evidence="5" id="KW-1185">Reference proteome</keyword>
<evidence type="ECO:0000313" key="5">
    <source>
        <dbReference type="Proteomes" id="UP000800094"/>
    </source>
</evidence>
<dbReference type="InterPro" id="IPR036291">
    <property type="entry name" value="NAD(P)-bd_dom_sf"/>
</dbReference>
<dbReference type="AlphaFoldDB" id="A0A6A6IQW1"/>
<dbReference type="PANTHER" id="PTHR10366:SF564">
    <property type="entry name" value="STEROL-4-ALPHA-CARBOXYLATE 3-DEHYDROGENASE, DECARBOXYLATING"/>
    <property type="match status" value="1"/>
</dbReference>
<name>A0A6A6IQW1_9PLEO</name>
<evidence type="ECO:0000313" key="4">
    <source>
        <dbReference type="EMBL" id="KAF2252699.1"/>
    </source>
</evidence>
<feature type="domain" description="NAD-dependent epimerase/dehydratase" evidence="3">
    <location>
        <begin position="6"/>
        <end position="264"/>
    </location>
</feature>
<reference evidence="4" key="1">
    <citation type="journal article" date="2020" name="Stud. Mycol.">
        <title>101 Dothideomycetes genomes: a test case for predicting lifestyles and emergence of pathogens.</title>
        <authorList>
            <person name="Haridas S."/>
            <person name="Albert R."/>
            <person name="Binder M."/>
            <person name="Bloem J."/>
            <person name="Labutti K."/>
            <person name="Salamov A."/>
            <person name="Andreopoulos B."/>
            <person name="Baker S."/>
            <person name="Barry K."/>
            <person name="Bills G."/>
            <person name="Bluhm B."/>
            <person name="Cannon C."/>
            <person name="Castanera R."/>
            <person name="Culley D."/>
            <person name="Daum C."/>
            <person name="Ezra D."/>
            <person name="Gonzalez J."/>
            <person name="Henrissat B."/>
            <person name="Kuo A."/>
            <person name="Liang C."/>
            <person name="Lipzen A."/>
            <person name="Lutzoni F."/>
            <person name="Magnuson J."/>
            <person name="Mondo S."/>
            <person name="Nolan M."/>
            <person name="Ohm R."/>
            <person name="Pangilinan J."/>
            <person name="Park H.-J."/>
            <person name="Ramirez L."/>
            <person name="Alfaro M."/>
            <person name="Sun H."/>
            <person name="Tritt A."/>
            <person name="Yoshinaga Y."/>
            <person name="Zwiers L.-H."/>
            <person name="Turgeon B."/>
            <person name="Goodwin S."/>
            <person name="Spatafora J."/>
            <person name="Crous P."/>
            <person name="Grigoriev I."/>
        </authorList>
    </citation>
    <scope>NUCLEOTIDE SEQUENCE</scope>
    <source>
        <strain evidence="4">CBS 122368</strain>
    </source>
</reference>
<dbReference type="EMBL" id="ML987192">
    <property type="protein sequence ID" value="KAF2252699.1"/>
    <property type="molecule type" value="Genomic_DNA"/>
</dbReference>
<keyword evidence="1" id="KW-0560">Oxidoreductase</keyword>
<dbReference type="RefSeq" id="XP_033687703.1">
    <property type="nucleotide sequence ID" value="XM_033830916.1"/>
</dbReference>
<dbReference type="OrthoDB" id="2735536at2759"/>
<evidence type="ECO:0000256" key="2">
    <source>
        <dbReference type="ARBA" id="ARBA00023445"/>
    </source>
</evidence>
<accession>A0A6A6IQW1</accession>
<dbReference type="PANTHER" id="PTHR10366">
    <property type="entry name" value="NAD DEPENDENT EPIMERASE/DEHYDRATASE"/>
    <property type="match status" value="1"/>
</dbReference>
<protein>
    <submittedName>
        <fullName evidence="4">Putative NAD dependent epimerase/dehydratase</fullName>
    </submittedName>
</protein>
<dbReference type="GO" id="GO:0016616">
    <property type="term" value="F:oxidoreductase activity, acting on the CH-OH group of donors, NAD or NADP as acceptor"/>
    <property type="evidence" value="ECO:0007669"/>
    <property type="project" value="TreeGrafter"/>
</dbReference>
<organism evidence="4 5">
    <name type="scientific">Trematosphaeria pertusa</name>
    <dbReference type="NCBI Taxonomy" id="390896"/>
    <lineage>
        <taxon>Eukaryota</taxon>
        <taxon>Fungi</taxon>
        <taxon>Dikarya</taxon>
        <taxon>Ascomycota</taxon>
        <taxon>Pezizomycotina</taxon>
        <taxon>Dothideomycetes</taxon>
        <taxon>Pleosporomycetidae</taxon>
        <taxon>Pleosporales</taxon>
        <taxon>Massarineae</taxon>
        <taxon>Trematosphaeriaceae</taxon>
        <taxon>Trematosphaeria</taxon>
    </lineage>
</organism>
<sequence>MSKGLVLISGVNGYIAAVTAKHLLDQGYSVRGTVRKLVSAEPLLKNALKDYAEAGTFSVIEVPDMTVDGAFDDAVKGATAIAHLASPVSFHFNDPEPILYAAINGTKTILTSALAHAGSGLQSITLLSSIAAVKNVHLPPYAFTEADWNDIAEAKVAELGKATPGPFIYSASKVAAEKAFWQFRDEKKPAFAMTAINPVLVIGPPLVAPKSEEAIGETIHGIYDVFSGKSIPAPMAGLPQVVDVRDVADLVSYSIEHAGETNGERYIASSAVGHPQAIADILRNEFPEAKNRIVEGTPGEGYRKDYTVDSEKDLTVDSSKAKKLLRGGLWITYEKSVADTAKAFAGLV</sequence>
<dbReference type="Gene3D" id="3.40.50.720">
    <property type="entry name" value="NAD(P)-binding Rossmann-like Domain"/>
    <property type="match status" value="1"/>
</dbReference>
<dbReference type="InterPro" id="IPR001509">
    <property type="entry name" value="Epimerase_deHydtase"/>
</dbReference>
<dbReference type="Proteomes" id="UP000800094">
    <property type="component" value="Unassembled WGS sequence"/>
</dbReference>
<gene>
    <name evidence="4" type="ORF">BU26DRAFT_529695</name>
</gene>
<comment type="similarity">
    <text evidence="2">Belongs to the NAD(P)-dependent epimerase/dehydratase family. Dihydroflavonol-4-reductase subfamily.</text>
</comment>
<dbReference type="SUPFAM" id="SSF51735">
    <property type="entry name" value="NAD(P)-binding Rossmann-fold domains"/>
    <property type="match status" value="1"/>
</dbReference>